<dbReference type="Proteomes" id="UP000433883">
    <property type="component" value="Unassembled WGS sequence"/>
</dbReference>
<evidence type="ECO:0000313" key="5">
    <source>
        <dbReference type="EMBL" id="KAE9993692.1"/>
    </source>
</evidence>
<sequence>MPTPKREMESPGPFRSDGSDDEAEDDGLYHDMGGFQVSRALPRYDEKRCTLRDLMILLNTPGGIDLDPPYQRGFVWNEERQIGVIDSLFQGYYVPGLIFNRRVETIFGNIRKETLVCIDGKQRLTSVKRFTEGLFPCHDRHGQKWWFQQAGENPTRGRKYLPQSAQAELWKKTFLCYEYVGMTDDQEHELFERVQRGNPLTHAEKSQAKKGEWQKLARSFQQDFLRVSNLSDNRRGAGHDKFISSFVQLVERQKSIELGQTEVQFKATSYWVEKYFVAGIAQNPCSEEQKAYMKKVFDRFEELARCNKRAFDNDGLRKKAVLSPIEFIAVAYLIGQYGATKSNAELEEAIRNMRRKVRAVHADEVRRKPKVWNTLMESIHGSLSPIEPGERPLTPESDRPLDQSPDNSGEATHSITPSQTENQGTKRPFAEDAEDKETLREQLLRSFSAHNQGTKRRRPGNDGVSEKSDIRRRFIAQLHEAAIEEEKYRM</sequence>
<dbReference type="EMBL" id="WNWS01000113">
    <property type="protein sequence ID" value="KAE9979745.1"/>
    <property type="molecule type" value="Genomic_DNA"/>
</dbReference>
<evidence type="ECO:0000313" key="3">
    <source>
        <dbReference type="EMBL" id="KAE9964958.1"/>
    </source>
</evidence>
<dbReference type="EMBL" id="WNWR01000023">
    <property type="protein sequence ID" value="KAE9993692.1"/>
    <property type="molecule type" value="Genomic_DNA"/>
</dbReference>
<dbReference type="PANTHER" id="PTHR39639:SF1">
    <property type="entry name" value="DUF262 DOMAIN-CONTAINING PROTEIN"/>
    <property type="match status" value="1"/>
</dbReference>
<dbReference type="Proteomes" id="UP000447873">
    <property type="component" value="Unassembled WGS sequence"/>
</dbReference>
<dbReference type="Pfam" id="PF03235">
    <property type="entry name" value="GmrSD_N"/>
    <property type="match status" value="1"/>
</dbReference>
<feature type="region of interest" description="Disordered" evidence="1">
    <location>
        <begin position="381"/>
        <end position="470"/>
    </location>
</feature>
<dbReference type="OrthoDB" id="5419821at2759"/>
<evidence type="ECO:0000313" key="7">
    <source>
        <dbReference type="Proteomes" id="UP000490939"/>
    </source>
</evidence>
<feature type="compositionally biased region" description="Polar residues" evidence="1">
    <location>
        <begin position="404"/>
        <end position="425"/>
    </location>
</feature>
<evidence type="ECO:0000313" key="4">
    <source>
        <dbReference type="EMBL" id="KAE9979745.1"/>
    </source>
</evidence>
<dbReference type="EMBL" id="WNWQ01000650">
    <property type="protein sequence ID" value="KAE9964958.1"/>
    <property type="molecule type" value="Genomic_DNA"/>
</dbReference>
<protein>
    <recommendedName>
        <fullName evidence="2">GmrSD restriction endonucleases N-terminal domain-containing protein</fullName>
    </recommendedName>
</protein>
<organism evidence="4 6">
    <name type="scientific">Venturia inaequalis</name>
    <name type="common">Apple scab fungus</name>
    <dbReference type="NCBI Taxonomy" id="5025"/>
    <lineage>
        <taxon>Eukaryota</taxon>
        <taxon>Fungi</taxon>
        <taxon>Dikarya</taxon>
        <taxon>Ascomycota</taxon>
        <taxon>Pezizomycotina</taxon>
        <taxon>Dothideomycetes</taxon>
        <taxon>Pleosporomycetidae</taxon>
        <taxon>Venturiales</taxon>
        <taxon>Venturiaceae</taxon>
        <taxon>Venturia</taxon>
    </lineage>
</organism>
<dbReference type="InterPro" id="IPR004919">
    <property type="entry name" value="GmrSD_N"/>
</dbReference>
<accession>A0A8H3V0H7</accession>
<feature type="domain" description="GmrSD restriction endonucleases N-terminal" evidence="2">
    <location>
        <begin position="66"/>
        <end position="205"/>
    </location>
</feature>
<name>A0A8H3V0H7_VENIN</name>
<keyword evidence="7" id="KW-1185">Reference proteome</keyword>
<gene>
    <name evidence="3" type="ORF">BLS_007961</name>
    <name evidence="5" type="ORF">EG327_003701</name>
    <name evidence="4" type="ORF">EG328_000682</name>
</gene>
<proteinExistence type="predicted"/>
<dbReference type="PANTHER" id="PTHR39639">
    <property type="entry name" value="CHROMOSOME 16, WHOLE GENOME SHOTGUN SEQUENCE"/>
    <property type="match status" value="1"/>
</dbReference>
<reference evidence="4 6" key="1">
    <citation type="submission" date="2018-12" db="EMBL/GenBank/DDBJ databases">
        <title>Venturia inaequalis Genome Resource.</title>
        <authorList>
            <person name="Lichtner F.J."/>
        </authorList>
    </citation>
    <scope>NUCLEOTIDE SEQUENCE [LARGE SCALE GENOMIC DNA]</scope>
    <source>
        <strain evidence="4 6">120213</strain>
        <strain evidence="3">Bline_iso_100314</strain>
        <strain evidence="5 7">DMI_063113</strain>
    </source>
</reference>
<feature type="region of interest" description="Disordered" evidence="1">
    <location>
        <begin position="1"/>
        <end position="28"/>
    </location>
</feature>
<evidence type="ECO:0000256" key="1">
    <source>
        <dbReference type="SAM" id="MobiDB-lite"/>
    </source>
</evidence>
<evidence type="ECO:0000313" key="6">
    <source>
        <dbReference type="Proteomes" id="UP000447873"/>
    </source>
</evidence>
<dbReference type="Proteomes" id="UP000490939">
    <property type="component" value="Unassembled WGS sequence"/>
</dbReference>
<comment type="caution">
    <text evidence="4">The sequence shown here is derived from an EMBL/GenBank/DDBJ whole genome shotgun (WGS) entry which is preliminary data.</text>
</comment>
<evidence type="ECO:0000259" key="2">
    <source>
        <dbReference type="Pfam" id="PF03235"/>
    </source>
</evidence>
<dbReference type="AlphaFoldDB" id="A0A8H3V0H7"/>